<organism evidence="1 2">
    <name type="scientific">Pseudoalteromonas lipolytica</name>
    <dbReference type="NCBI Taxonomy" id="570156"/>
    <lineage>
        <taxon>Bacteria</taxon>
        <taxon>Pseudomonadati</taxon>
        <taxon>Pseudomonadota</taxon>
        <taxon>Gammaproteobacteria</taxon>
        <taxon>Alteromonadales</taxon>
        <taxon>Pseudoalteromonadaceae</taxon>
        <taxon>Pseudoalteromonas</taxon>
    </lineage>
</organism>
<comment type="caution">
    <text evidence="1">The sequence shown here is derived from an EMBL/GenBank/DDBJ whole genome shotgun (WGS) entry which is preliminary data.</text>
</comment>
<dbReference type="EMBL" id="LJTC01000040">
    <property type="protein sequence ID" value="KPM74708.1"/>
    <property type="molecule type" value="Genomic_DNA"/>
</dbReference>
<feature type="non-terminal residue" evidence="1">
    <location>
        <position position="1"/>
    </location>
</feature>
<dbReference type="Proteomes" id="UP000050378">
    <property type="component" value="Unassembled WGS sequence"/>
</dbReference>
<evidence type="ECO:0000313" key="2">
    <source>
        <dbReference type="Proteomes" id="UP000050378"/>
    </source>
</evidence>
<sequence>LVGLHGALPLLAALAVVELGVDPRQQAACQRRTEVVGGEVARTHRRGDLAVDIEDGAGRIGQFVGHAVTQATHLVEKLAHVLGAGAGGRLIGHGGHPLDQVRLEQSAQAHQHQADGAVAADKGPGATGQLGIDHMAVDRVEHDGGVVFHAQGAGGIDPVALPACLAQVGVDLLGIVAALAGDDHVERL</sequence>
<accession>A0A0P7DEE9</accession>
<name>A0A0P7DEE9_9GAMM</name>
<dbReference type="AlphaFoldDB" id="A0A0P7DEE9"/>
<evidence type="ECO:0000313" key="1">
    <source>
        <dbReference type="EMBL" id="KPM74708.1"/>
    </source>
</evidence>
<proteinExistence type="predicted"/>
<gene>
    <name evidence="1" type="ORF">AOG27_20940</name>
</gene>
<protein>
    <submittedName>
        <fullName evidence="1">Uncharacterized protein</fullName>
    </submittedName>
</protein>
<reference evidence="1 2" key="1">
    <citation type="submission" date="2015-09" db="EMBL/GenBank/DDBJ databases">
        <title>Draft Genome Sequence of Pseudoalteromonas lipolytica UCD-48B.</title>
        <authorList>
            <person name="Krusor M."/>
            <person name="Coil D.A."/>
            <person name="Lang J.M."/>
            <person name="Eisen J.A."/>
            <person name="Alexiev A."/>
        </authorList>
    </citation>
    <scope>NUCLEOTIDE SEQUENCE [LARGE SCALE GENOMIC DNA]</scope>
    <source>
        <strain evidence="1 2">UCD-48B</strain>
    </source>
</reference>